<reference evidence="1" key="1">
    <citation type="submission" date="2014-11" db="EMBL/GenBank/DDBJ databases">
        <authorList>
            <person name="Amaro Gonzalez C."/>
        </authorList>
    </citation>
    <scope>NUCLEOTIDE SEQUENCE</scope>
</reference>
<dbReference type="AlphaFoldDB" id="A0A0E9TJE2"/>
<accession>A0A0E9TJE2</accession>
<evidence type="ECO:0000313" key="1">
    <source>
        <dbReference type="EMBL" id="JAH53774.1"/>
    </source>
</evidence>
<proteinExistence type="predicted"/>
<organism evidence="1">
    <name type="scientific">Anguilla anguilla</name>
    <name type="common">European freshwater eel</name>
    <name type="synonym">Muraena anguilla</name>
    <dbReference type="NCBI Taxonomy" id="7936"/>
    <lineage>
        <taxon>Eukaryota</taxon>
        <taxon>Metazoa</taxon>
        <taxon>Chordata</taxon>
        <taxon>Craniata</taxon>
        <taxon>Vertebrata</taxon>
        <taxon>Euteleostomi</taxon>
        <taxon>Actinopterygii</taxon>
        <taxon>Neopterygii</taxon>
        <taxon>Teleostei</taxon>
        <taxon>Anguilliformes</taxon>
        <taxon>Anguillidae</taxon>
        <taxon>Anguilla</taxon>
    </lineage>
</organism>
<protein>
    <submittedName>
        <fullName evidence="1">Uncharacterized protein</fullName>
    </submittedName>
</protein>
<reference evidence="1" key="2">
    <citation type="journal article" date="2015" name="Fish Shellfish Immunol.">
        <title>Early steps in the European eel (Anguilla anguilla)-Vibrio vulnificus interaction in the gills: Role of the RtxA13 toxin.</title>
        <authorList>
            <person name="Callol A."/>
            <person name="Pajuelo D."/>
            <person name="Ebbesson L."/>
            <person name="Teles M."/>
            <person name="MacKenzie S."/>
            <person name="Amaro C."/>
        </authorList>
    </citation>
    <scope>NUCLEOTIDE SEQUENCE</scope>
</reference>
<name>A0A0E9TJE2_ANGAN</name>
<sequence length="25" mass="2738">MLLRGGAFNAEKLDIHSTAYISDNT</sequence>
<dbReference type="EMBL" id="GBXM01054803">
    <property type="protein sequence ID" value="JAH53774.1"/>
    <property type="molecule type" value="Transcribed_RNA"/>
</dbReference>